<dbReference type="Gene3D" id="3.30.70.270">
    <property type="match status" value="1"/>
</dbReference>
<gene>
    <name evidence="1" type="ORF">LIER_00891</name>
</gene>
<dbReference type="EMBL" id="BAABME010000080">
    <property type="protein sequence ID" value="GAA0139325.1"/>
    <property type="molecule type" value="Genomic_DNA"/>
</dbReference>
<dbReference type="Proteomes" id="UP001454036">
    <property type="component" value="Unassembled WGS sequence"/>
</dbReference>
<protein>
    <submittedName>
        <fullName evidence="1">Uncharacterized protein</fullName>
    </submittedName>
</protein>
<name>A0AAV3NMM5_LITER</name>
<proteinExistence type="predicted"/>
<accession>A0AAV3NMM5</accession>
<comment type="caution">
    <text evidence="1">The sequence shown here is derived from an EMBL/GenBank/DDBJ whole genome shotgun (WGS) entry which is preliminary data.</text>
</comment>
<reference evidence="1 2" key="1">
    <citation type="submission" date="2024-01" db="EMBL/GenBank/DDBJ databases">
        <title>The complete chloroplast genome sequence of Lithospermum erythrorhizon: insights into the phylogenetic relationship among Boraginaceae species and the maternal lineages of purple gromwells.</title>
        <authorList>
            <person name="Okada T."/>
            <person name="Watanabe K."/>
        </authorList>
    </citation>
    <scope>NUCLEOTIDE SEQUENCE [LARGE SCALE GENOMIC DNA]</scope>
</reference>
<dbReference type="InterPro" id="IPR043128">
    <property type="entry name" value="Rev_trsase/Diguanyl_cyclase"/>
</dbReference>
<keyword evidence="2" id="KW-1185">Reference proteome</keyword>
<dbReference type="AlphaFoldDB" id="A0AAV3NMM5"/>
<organism evidence="1 2">
    <name type="scientific">Lithospermum erythrorhizon</name>
    <name type="common">Purple gromwell</name>
    <name type="synonym">Lithospermum officinale var. erythrorhizon</name>
    <dbReference type="NCBI Taxonomy" id="34254"/>
    <lineage>
        <taxon>Eukaryota</taxon>
        <taxon>Viridiplantae</taxon>
        <taxon>Streptophyta</taxon>
        <taxon>Embryophyta</taxon>
        <taxon>Tracheophyta</taxon>
        <taxon>Spermatophyta</taxon>
        <taxon>Magnoliopsida</taxon>
        <taxon>eudicotyledons</taxon>
        <taxon>Gunneridae</taxon>
        <taxon>Pentapetalae</taxon>
        <taxon>asterids</taxon>
        <taxon>lamiids</taxon>
        <taxon>Boraginales</taxon>
        <taxon>Boraginaceae</taxon>
        <taxon>Boraginoideae</taxon>
        <taxon>Lithospermeae</taxon>
        <taxon>Lithospermum</taxon>
    </lineage>
</organism>
<sequence>MCLEFTCSNKACPKDCYPLPNIDRLVDSSVGYKELKVYLQSPQLLARPVVGDVLQLYLVVSESALGSVLISEEEKERNQEVDRLSQLATTEYGTLLDSTTVESVAEKAFRMKEVMDNAPEGD</sequence>
<evidence type="ECO:0000313" key="2">
    <source>
        <dbReference type="Proteomes" id="UP001454036"/>
    </source>
</evidence>
<evidence type="ECO:0000313" key="1">
    <source>
        <dbReference type="EMBL" id="GAA0139325.1"/>
    </source>
</evidence>